<evidence type="ECO:0000313" key="3">
    <source>
        <dbReference type="EMBL" id="CAF3967125.1"/>
    </source>
</evidence>
<proteinExistence type="predicted"/>
<dbReference type="SUPFAM" id="SSF56672">
    <property type="entry name" value="DNA/RNA polymerases"/>
    <property type="match status" value="1"/>
</dbReference>
<protein>
    <recommendedName>
        <fullName evidence="1">Reverse transcriptase/retrotransposon-derived protein RNase H-like domain-containing protein</fullName>
    </recommendedName>
</protein>
<dbReference type="FunFam" id="3.30.70.270:FF:000020">
    <property type="entry name" value="Transposon Tf2-6 polyprotein-like Protein"/>
    <property type="match status" value="1"/>
</dbReference>
<reference evidence="2" key="1">
    <citation type="submission" date="2021-02" db="EMBL/GenBank/DDBJ databases">
        <authorList>
            <person name="Nowell W R."/>
        </authorList>
    </citation>
    <scope>NUCLEOTIDE SEQUENCE</scope>
</reference>
<evidence type="ECO:0000313" key="2">
    <source>
        <dbReference type="EMBL" id="CAF1202737.1"/>
    </source>
</evidence>
<dbReference type="InterPro" id="IPR043128">
    <property type="entry name" value="Rev_trsase/Diguanyl_cyclase"/>
</dbReference>
<dbReference type="Proteomes" id="UP000663829">
    <property type="component" value="Unassembled WGS sequence"/>
</dbReference>
<dbReference type="Pfam" id="PF17919">
    <property type="entry name" value="RT_RNaseH_2"/>
    <property type="match status" value="1"/>
</dbReference>
<comment type="caution">
    <text evidence="2">The sequence shown here is derived from an EMBL/GenBank/DDBJ whole genome shotgun (WGS) entry which is preliminary data.</text>
</comment>
<dbReference type="InterPro" id="IPR051320">
    <property type="entry name" value="Viral_Replic_Matur_Polypro"/>
</dbReference>
<dbReference type="EMBL" id="CAJNOQ010008641">
    <property type="protein sequence ID" value="CAF1202737.1"/>
    <property type="molecule type" value="Genomic_DNA"/>
</dbReference>
<accession>A0A814WI90</accession>
<dbReference type="InterPro" id="IPR043502">
    <property type="entry name" value="DNA/RNA_pol_sf"/>
</dbReference>
<dbReference type="OrthoDB" id="427924at2759"/>
<dbReference type="PANTHER" id="PTHR33064">
    <property type="entry name" value="POL PROTEIN"/>
    <property type="match status" value="1"/>
</dbReference>
<dbReference type="Proteomes" id="UP000681722">
    <property type="component" value="Unassembled WGS sequence"/>
</dbReference>
<dbReference type="Gene3D" id="3.10.20.370">
    <property type="match status" value="1"/>
</dbReference>
<gene>
    <name evidence="2" type="ORF">GPM918_LOCUS23806</name>
    <name evidence="3" type="ORF">SRO942_LOCUS23805</name>
</gene>
<feature type="domain" description="Reverse transcriptase/retrotransposon-derived protein RNase H-like" evidence="1">
    <location>
        <begin position="83"/>
        <end position="181"/>
    </location>
</feature>
<keyword evidence="4" id="KW-1185">Reference proteome</keyword>
<organism evidence="2 4">
    <name type="scientific">Didymodactylos carnosus</name>
    <dbReference type="NCBI Taxonomy" id="1234261"/>
    <lineage>
        <taxon>Eukaryota</taxon>
        <taxon>Metazoa</taxon>
        <taxon>Spiralia</taxon>
        <taxon>Gnathifera</taxon>
        <taxon>Rotifera</taxon>
        <taxon>Eurotatoria</taxon>
        <taxon>Bdelloidea</taxon>
        <taxon>Philodinida</taxon>
        <taxon>Philodinidae</taxon>
        <taxon>Didymodactylos</taxon>
    </lineage>
</organism>
<dbReference type="AlphaFoldDB" id="A0A814WI90"/>
<sequence length="186" mass="21910">MMTNNQIRPSNSPWSSPVIQYKKPNGGIRFLVDYRTLNSETGPNEFIGKLNWYRKFIPHFAEIAAPVHKVTNKTKKTKHEFYWHKEQQDAFDRFKHLLTTEPLFLQYPDPTAPFILSTDASIIGISGILRQTTQHDTRICYYKSRTLSDTEKRYDPMGREELAMYWSIQQLREYIGDSYFSIETDS</sequence>
<dbReference type="PANTHER" id="PTHR33064:SF37">
    <property type="entry name" value="RIBONUCLEASE H"/>
    <property type="match status" value="1"/>
</dbReference>
<dbReference type="Gene3D" id="3.30.70.270">
    <property type="match status" value="1"/>
</dbReference>
<name>A0A814WI90_9BILA</name>
<dbReference type="EMBL" id="CAJOBC010008642">
    <property type="protein sequence ID" value="CAF3967125.1"/>
    <property type="molecule type" value="Genomic_DNA"/>
</dbReference>
<evidence type="ECO:0000313" key="4">
    <source>
        <dbReference type="Proteomes" id="UP000663829"/>
    </source>
</evidence>
<dbReference type="InterPro" id="IPR041577">
    <property type="entry name" value="RT_RNaseH_2"/>
</dbReference>
<evidence type="ECO:0000259" key="1">
    <source>
        <dbReference type="Pfam" id="PF17919"/>
    </source>
</evidence>